<evidence type="ECO:0000313" key="10">
    <source>
        <dbReference type="Proteomes" id="UP000762676"/>
    </source>
</evidence>
<dbReference type="InterPro" id="IPR008166">
    <property type="entry name" value="Glyco_transf_92"/>
</dbReference>
<keyword evidence="5" id="KW-0812">Transmembrane</keyword>
<organism evidence="9 10">
    <name type="scientific">Elysia marginata</name>
    <dbReference type="NCBI Taxonomy" id="1093978"/>
    <lineage>
        <taxon>Eukaryota</taxon>
        <taxon>Metazoa</taxon>
        <taxon>Spiralia</taxon>
        <taxon>Lophotrochozoa</taxon>
        <taxon>Mollusca</taxon>
        <taxon>Gastropoda</taxon>
        <taxon>Heterobranchia</taxon>
        <taxon>Euthyneura</taxon>
        <taxon>Panpulmonata</taxon>
        <taxon>Sacoglossa</taxon>
        <taxon>Placobranchoidea</taxon>
        <taxon>Plakobranchidae</taxon>
        <taxon>Elysia</taxon>
    </lineage>
</organism>
<accession>A0AAV4I1X5</accession>
<dbReference type="AlphaFoldDB" id="A0AAV4I1X5"/>
<sequence length="431" mass="49424">MTDAPEKFQGVNQVNLESVQHLKRVAPYIDGVPHRFELVKGISSNLYIYGALWDVQHVRLVSIMVQGYIFKHLLCVLYYTIDKSKTGVYVKPVVKELHTYKSPYTSAVIKCPINSEVKRGDIPIFVGLTENGFESPKQLFLVQNYLRGKTEVSQELTVCVPALFHMTNTALVVQKIEMVRLFGAGRIVFYNHSVSSDVDAALRMYAREWTEGRENLEVVTLPWKLPFEDGKPISIPYYAQQLAIDDCMYRYKRLSKYMVFNDLDEYIVPLKHKNWSTLIAERLRFKPHSIAWLFRSSVLNNNRPSPGEGFEADYLRYGSSILGLTSRDQYVFPANHRAKTIVDPSAVEEKGVHRIWDGKGHMDIIPVDVAILFHYRSPLNKCSPQVKETRVVDKYGKRLVARLKQAWSKLPGIQLGWSPFKAADRNECESS</sequence>
<evidence type="ECO:0000256" key="2">
    <source>
        <dbReference type="ARBA" id="ARBA00007647"/>
    </source>
</evidence>
<dbReference type="EC" id="2.4.1.-" evidence="8"/>
<evidence type="ECO:0000256" key="6">
    <source>
        <dbReference type="ARBA" id="ARBA00022989"/>
    </source>
</evidence>
<dbReference type="Pfam" id="PF01697">
    <property type="entry name" value="Glyco_transf_92"/>
    <property type="match status" value="1"/>
</dbReference>
<dbReference type="GO" id="GO:0016020">
    <property type="term" value="C:membrane"/>
    <property type="evidence" value="ECO:0007669"/>
    <property type="project" value="UniProtKB-SubCell"/>
</dbReference>
<proteinExistence type="inferred from homology"/>
<dbReference type="PANTHER" id="PTHR21461">
    <property type="entry name" value="GLYCOSYLTRANSFERASE FAMILY 92 PROTEIN"/>
    <property type="match status" value="1"/>
</dbReference>
<evidence type="ECO:0000256" key="4">
    <source>
        <dbReference type="ARBA" id="ARBA00022679"/>
    </source>
</evidence>
<gene>
    <name evidence="9" type="ORF">ElyMa_004659900</name>
</gene>
<evidence type="ECO:0000256" key="7">
    <source>
        <dbReference type="ARBA" id="ARBA00023136"/>
    </source>
</evidence>
<evidence type="ECO:0000313" key="9">
    <source>
        <dbReference type="EMBL" id="GFS04544.1"/>
    </source>
</evidence>
<keyword evidence="3 8" id="KW-0328">Glycosyltransferase</keyword>
<comment type="caution">
    <text evidence="9">The sequence shown here is derived from an EMBL/GenBank/DDBJ whole genome shotgun (WGS) entry which is preliminary data.</text>
</comment>
<dbReference type="EMBL" id="BMAT01009342">
    <property type="protein sequence ID" value="GFS04544.1"/>
    <property type="molecule type" value="Genomic_DNA"/>
</dbReference>
<evidence type="ECO:0000256" key="3">
    <source>
        <dbReference type="ARBA" id="ARBA00022676"/>
    </source>
</evidence>
<comment type="similarity">
    <text evidence="2 8">Belongs to the glycosyltransferase 92 family.</text>
</comment>
<dbReference type="GO" id="GO:0005737">
    <property type="term" value="C:cytoplasm"/>
    <property type="evidence" value="ECO:0007669"/>
    <property type="project" value="TreeGrafter"/>
</dbReference>
<keyword evidence="4 8" id="KW-0808">Transferase</keyword>
<comment type="subcellular location">
    <subcellularLocation>
        <location evidence="1">Membrane</location>
        <topology evidence="1">Single-pass membrane protein</topology>
    </subcellularLocation>
</comment>
<evidence type="ECO:0000256" key="8">
    <source>
        <dbReference type="RuleBase" id="RU366017"/>
    </source>
</evidence>
<dbReference type="PANTHER" id="PTHR21461:SF69">
    <property type="entry name" value="GLYCOSYLTRANSFERASE FAMILY 92 PROTEIN"/>
    <property type="match status" value="1"/>
</dbReference>
<dbReference type="Proteomes" id="UP000762676">
    <property type="component" value="Unassembled WGS sequence"/>
</dbReference>
<evidence type="ECO:0000256" key="1">
    <source>
        <dbReference type="ARBA" id="ARBA00004167"/>
    </source>
</evidence>
<keyword evidence="10" id="KW-1185">Reference proteome</keyword>
<keyword evidence="7" id="KW-0472">Membrane</keyword>
<evidence type="ECO:0000256" key="5">
    <source>
        <dbReference type="ARBA" id="ARBA00022692"/>
    </source>
</evidence>
<keyword evidence="6" id="KW-1133">Transmembrane helix</keyword>
<reference evidence="9 10" key="1">
    <citation type="journal article" date="2021" name="Elife">
        <title>Chloroplast acquisition without the gene transfer in kleptoplastic sea slugs, Plakobranchus ocellatus.</title>
        <authorList>
            <person name="Maeda T."/>
            <person name="Takahashi S."/>
            <person name="Yoshida T."/>
            <person name="Shimamura S."/>
            <person name="Takaki Y."/>
            <person name="Nagai Y."/>
            <person name="Toyoda A."/>
            <person name="Suzuki Y."/>
            <person name="Arimoto A."/>
            <person name="Ishii H."/>
            <person name="Satoh N."/>
            <person name="Nishiyama T."/>
            <person name="Hasebe M."/>
            <person name="Maruyama T."/>
            <person name="Minagawa J."/>
            <person name="Obokata J."/>
            <person name="Shigenobu S."/>
        </authorList>
    </citation>
    <scope>NUCLEOTIDE SEQUENCE [LARGE SCALE GENOMIC DNA]</scope>
</reference>
<protein>
    <recommendedName>
        <fullName evidence="8">Glycosyltransferase family 92 protein</fullName>
        <ecNumber evidence="8">2.4.1.-</ecNumber>
    </recommendedName>
</protein>
<dbReference type="GO" id="GO:0016757">
    <property type="term" value="F:glycosyltransferase activity"/>
    <property type="evidence" value="ECO:0007669"/>
    <property type="project" value="UniProtKB-UniRule"/>
</dbReference>
<name>A0AAV4I1X5_9GAST</name>